<sequence>MKYEVEKYREELKALNETIWEAAELKFEEVRSMKAMTDLLKGHGFSVETGTGGIPTAFRAVYGSGSPVIGLLAEYDALDGLSQKAGKLEKAPRPKTTHGHGCGHNLLGTGVAAAALDLKDYLERRPGAGTVVVYGCPAEEGGSGKTIMAGAGVFDELDAALTWHPCTINASMGCSMLANCQAYFKFYGLASHAGNAPQKGRSALDAVELMDVGVNFLREHMEMTDRIHYAVLNTGGTSPNVVQEYAEVLYLVRSRTNEGVKELYERVCDVARGAALMTDTRVEIEFDKACSNVVPNGVLGKMAYDIMVRLGPPEYTKEEREYVKAYHELVGREAVLHDDGAVPPYDMEVRKQLVADHPMADFVLPYKLLTSTGTGSSDMGDVSQIVPLIQIETACFTQGAQPHSWLWVTQGTSSYALKGVFYAGQTLSELAKELMEKPELLQAAKEEQKKKMGGKSYVCPIPEGEGPLKRLLKKGESHERV</sequence>
<protein>
    <submittedName>
        <fullName evidence="1">Amidohydrolase</fullName>
    </submittedName>
</protein>
<dbReference type="PANTHER" id="PTHR30575:SF0">
    <property type="entry name" value="XAA-ARG DIPEPTIDASE"/>
    <property type="match status" value="1"/>
</dbReference>
<name>A0A9D1A6Z4_9FIRM</name>
<dbReference type="Gene3D" id="3.40.630.10">
    <property type="entry name" value="Zn peptidases"/>
    <property type="match status" value="1"/>
</dbReference>
<dbReference type="InterPro" id="IPR052030">
    <property type="entry name" value="Peptidase_M20/M20A_hydrolases"/>
</dbReference>
<comment type="caution">
    <text evidence="1">The sequence shown here is derived from an EMBL/GenBank/DDBJ whole genome shotgun (WGS) entry which is preliminary data.</text>
</comment>
<dbReference type="AlphaFoldDB" id="A0A9D1A6Z4"/>
<dbReference type="PANTHER" id="PTHR30575">
    <property type="entry name" value="PEPTIDASE M20"/>
    <property type="match status" value="1"/>
</dbReference>
<evidence type="ECO:0000313" key="2">
    <source>
        <dbReference type="Proteomes" id="UP000824250"/>
    </source>
</evidence>
<reference evidence="1" key="2">
    <citation type="journal article" date="2021" name="PeerJ">
        <title>Extensive microbial diversity within the chicken gut microbiome revealed by metagenomics and culture.</title>
        <authorList>
            <person name="Gilroy R."/>
            <person name="Ravi A."/>
            <person name="Getino M."/>
            <person name="Pursley I."/>
            <person name="Horton D.L."/>
            <person name="Alikhan N.F."/>
            <person name="Baker D."/>
            <person name="Gharbi K."/>
            <person name="Hall N."/>
            <person name="Watson M."/>
            <person name="Adriaenssens E.M."/>
            <person name="Foster-Nyarko E."/>
            <person name="Jarju S."/>
            <person name="Secka A."/>
            <person name="Antonio M."/>
            <person name="Oren A."/>
            <person name="Chaudhuri R.R."/>
            <person name="La Ragione R."/>
            <person name="Hildebrand F."/>
            <person name="Pallen M.J."/>
        </authorList>
    </citation>
    <scope>NUCLEOTIDE SEQUENCE</scope>
    <source>
        <strain evidence="1">CHK180-2868</strain>
    </source>
</reference>
<gene>
    <name evidence="1" type="ORF">IAB28_08530</name>
</gene>
<dbReference type="Pfam" id="PF01546">
    <property type="entry name" value="Peptidase_M20"/>
    <property type="match status" value="1"/>
</dbReference>
<dbReference type="Gene3D" id="3.30.70.360">
    <property type="match status" value="1"/>
</dbReference>
<dbReference type="SUPFAM" id="SSF53187">
    <property type="entry name" value="Zn-dependent exopeptidases"/>
    <property type="match status" value="1"/>
</dbReference>
<accession>A0A9D1A6Z4</accession>
<dbReference type="GO" id="GO:0005737">
    <property type="term" value="C:cytoplasm"/>
    <property type="evidence" value="ECO:0007669"/>
    <property type="project" value="TreeGrafter"/>
</dbReference>
<proteinExistence type="predicted"/>
<dbReference type="InterPro" id="IPR017145">
    <property type="entry name" value="Aminobenzoyl-glu_utiliz_pB"/>
</dbReference>
<dbReference type="PIRSF" id="PIRSF037227">
    <property type="entry name" value="Aminobenzoyl-glu_utiliz_pB"/>
    <property type="match status" value="1"/>
</dbReference>
<dbReference type="InterPro" id="IPR036264">
    <property type="entry name" value="Bact_exopeptidase_dim_dom"/>
</dbReference>
<dbReference type="SUPFAM" id="SSF55031">
    <property type="entry name" value="Bacterial exopeptidase dimerisation domain"/>
    <property type="match status" value="1"/>
</dbReference>
<dbReference type="GO" id="GO:0046657">
    <property type="term" value="P:folic acid catabolic process"/>
    <property type="evidence" value="ECO:0007669"/>
    <property type="project" value="TreeGrafter"/>
</dbReference>
<reference evidence="1" key="1">
    <citation type="submission" date="2020-10" db="EMBL/GenBank/DDBJ databases">
        <authorList>
            <person name="Gilroy R."/>
        </authorList>
    </citation>
    <scope>NUCLEOTIDE SEQUENCE</scope>
    <source>
        <strain evidence="1">CHK180-2868</strain>
    </source>
</reference>
<dbReference type="EMBL" id="DVGC01000047">
    <property type="protein sequence ID" value="HIR05993.1"/>
    <property type="molecule type" value="Genomic_DNA"/>
</dbReference>
<dbReference type="InterPro" id="IPR017439">
    <property type="entry name" value="Amidohydrolase"/>
</dbReference>
<organism evidence="1 2">
    <name type="scientific">Candidatus Copromonas faecavium</name>
    <name type="common">nom. illeg.</name>
    <dbReference type="NCBI Taxonomy" id="2840740"/>
    <lineage>
        <taxon>Bacteria</taxon>
        <taxon>Bacillati</taxon>
        <taxon>Bacillota</taxon>
        <taxon>Clostridia</taxon>
        <taxon>Lachnospirales</taxon>
        <taxon>Lachnospiraceae</taxon>
        <taxon>Candidatus Copromonas (nom. illeg.)</taxon>
    </lineage>
</organism>
<evidence type="ECO:0000313" key="1">
    <source>
        <dbReference type="EMBL" id="HIR05993.1"/>
    </source>
</evidence>
<dbReference type="GO" id="GO:0071713">
    <property type="term" value="F:para-aminobenzoyl-glutamate hydrolase activity"/>
    <property type="evidence" value="ECO:0007669"/>
    <property type="project" value="TreeGrafter"/>
</dbReference>
<dbReference type="InterPro" id="IPR002933">
    <property type="entry name" value="Peptidase_M20"/>
</dbReference>
<dbReference type="NCBIfam" id="TIGR01891">
    <property type="entry name" value="amidohydrolases"/>
    <property type="match status" value="1"/>
</dbReference>
<dbReference type="Proteomes" id="UP000824250">
    <property type="component" value="Unassembled WGS sequence"/>
</dbReference>
<dbReference type="GO" id="GO:0016805">
    <property type="term" value="F:dipeptidase activity"/>
    <property type="evidence" value="ECO:0007669"/>
    <property type="project" value="TreeGrafter"/>
</dbReference>
<dbReference type="FunFam" id="3.30.70.360:FF:000004">
    <property type="entry name" value="Peptidase M20 domain-containing protein 2"/>
    <property type="match status" value="1"/>
</dbReference>